<proteinExistence type="predicted"/>
<dbReference type="InterPro" id="IPR053136">
    <property type="entry name" value="UTP_pyrophosphatase-like"/>
</dbReference>
<dbReference type="RefSeq" id="WP_377942944.1">
    <property type="nucleotide sequence ID" value="NZ_JBHUCX010000024.1"/>
</dbReference>
<dbReference type="EMBL" id="JBHUCX010000024">
    <property type="protein sequence ID" value="MFD1675084.1"/>
    <property type="molecule type" value="Genomic_DNA"/>
</dbReference>
<dbReference type="Pfam" id="PF01863">
    <property type="entry name" value="YgjP-like"/>
    <property type="match status" value="1"/>
</dbReference>
<dbReference type="PANTHER" id="PTHR30399:SF1">
    <property type="entry name" value="UTP PYROPHOSPHATASE"/>
    <property type="match status" value="1"/>
</dbReference>
<keyword evidence="3" id="KW-1185">Reference proteome</keyword>
<dbReference type="Gene3D" id="3.30.2010.10">
    <property type="entry name" value="Metalloproteases ('zincins'), catalytic domain"/>
    <property type="match status" value="1"/>
</dbReference>
<organism evidence="2 3">
    <name type="scientific">Alicyclobacillus fodiniaquatilis</name>
    <dbReference type="NCBI Taxonomy" id="1661150"/>
    <lineage>
        <taxon>Bacteria</taxon>
        <taxon>Bacillati</taxon>
        <taxon>Bacillota</taxon>
        <taxon>Bacilli</taxon>
        <taxon>Bacillales</taxon>
        <taxon>Alicyclobacillaceae</taxon>
        <taxon>Alicyclobacillus</taxon>
    </lineage>
</organism>
<reference evidence="3" key="1">
    <citation type="journal article" date="2019" name="Int. J. Syst. Evol. Microbiol.">
        <title>The Global Catalogue of Microorganisms (GCM) 10K type strain sequencing project: providing services to taxonomists for standard genome sequencing and annotation.</title>
        <authorList>
            <consortium name="The Broad Institute Genomics Platform"/>
            <consortium name="The Broad Institute Genome Sequencing Center for Infectious Disease"/>
            <person name="Wu L."/>
            <person name="Ma J."/>
        </authorList>
    </citation>
    <scope>NUCLEOTIDE SEQUENCE [LARGE SCALE GENOMIC DNA]</scope>
    <source>
        <strain evidence="3">CGMCC 1.12286</strain>
    </source>
</reference>
<feature type="domain" description="YgjP-like metallopeptidase" evidence="1">
    <location>
        <begin position="25"/>
        <end position="228"/>
    </location>
</feature>
<evidence type="ECO:0000313" key="3">
    <source>
        <dbReference type="Proteomes" id="UP001597079"/>
    </source>
</evidence>
<protein>
    <submittedName>
        <fullName evidence="2">M48 family metallopeptidase</fullName>
    </submittedName>
</protein>
<dbReference type="InterPro" id="IPR002725">
    <property type="entry name" value="YgjP-like_metallopeptidase"/>
</dbReference>
<name>A0ABW4JH40_9BACL</name>
<dbReference type="PANTHER" id="PTHR30399">
    <property type="entry name" value="UNCHARACTERIZED PROTEIN YGJP"/>
    <property type="match status" value="1"/>
</dbReference>
<gene>
    <name evidence="2" type="ORF">ACFSB2_10300</name>
</gene>
<evidence type="ECO:0000313" key="2">
    <source>
        <dbReference type="EMBL" id="MFD1675084.1"/>
    </source>
</evidence>
<dbReference type="Proteomes" id="UP001597079">
    <property type="component" value="Unassembled WGS sequence"/>
</dbReference>
<evidence type="ECO:0000259" key="1">
    <source>
        <dbReference type="Pfam" id="PF01863"/>
    </source>
</evidence>
<dbReference type="CDD" id="cd07344">
    <property type="entry name" value="M48_yhfN_like"/>
    <property type="match status" value="1"/>
</dbReference>
<sequence>MEKQLQIGSEKITYRRVPAKARQVRVILRVEQNMVIVSAPLQVTEKTIESVLVKHVDWIVEQLKKTELITKRMLQLGDSITINDMSYTLVSLCQPSGSKDASVQLDEISQRLWVNQLVPAADVHRVVYTWLRAEANRSLLQFAHQLAIQYGFTPARITVKEQARRWGSCSSKGNIHLNWRLIQAPLYVQRYVIIHELAHLREMNHSAQFWRIVEDMMPDYEQAKSWLRVRGNVLYRLQPEEMTFTKPTDQTEENGKVNRS</sequence>
<comment type="caution">
    <text evidence="2">The sequence shown here is derived from an EMBL/GenBank/DDBJ whole genome shotgun (WGS) entry which is preliminary data.</text>
</comment>
<accession>A0ABW4JH40</accession>